<keyword evidence="6" id="KW-0472">Membrane</keyword>
<comment type="subcellular location">
    <subcellularLocation>
        <location evidence="1">Cell membrane</location>
        <topology evidence="1">Multi-pass membrane protein</topology>
    </subcellularLocation>
</comment>
<dbReference type="InterPro" id="IPR003688">
    <property type="entry name" value="TraG/VirD4"/>
</dbReference>
<dbReference type="Proteomes" id="UP000540014">
    <property type="component" value="Unassembled WGS sequence"/>
</dbReference>
<keyword evidence="5" id="KW-1133">Transmembrane helix</keyword>
<comment type="caution">
    <text evidence="7">The sequence shown here is derived from an EMBL/GenBank/DDBJ whole genome shotgun (WGS) entry which is preliminary data.</text>
</comment>
<evidence type="ECO:0000256" key="2">
    <source>
        <dbReference type="ARBA" id="ARBA00008806"/>
    </source>
</evidence>
<dbReference type="InterPro" id="IPR027417">
    <property type="entry name" value="P-loop_NTPase"/>
</dbReference>
<accession>A0A7X9NHZ4</accession>
<evidence type="ECO:0000313" key="7">
    <source>
        <dbReference type="EMBL" id="NME44625.1"/>
    </source>
</evidence>
<dbReference type="EMBL" id="JABAFR010000014">
    <property type="protein sequence ID" value="NME44625.1"/>
    <property type="molecule type" value="Genomic_DNA"/>
</dbReference>
<evidence type="ECO:0000313" key="8">
    <source>
        <dbReference type="Proteomes" id="UP000540014"/>
    </source>
</evidence>
<dbReference type="PANTHER" id="PTHR37937:SF1">
    <property type="entry name" value="CONJUGATIVE TRANSFER: DNA TRANSPORT"/>
    <property type="match status" value="1"/>
</dbReference>
<organism evidence="7 8">
    <name type="scientific">Faecalicoccus pleomorphus</name>
    <dbReference type="NCBI Taxonomy" id="1323"/>
    <lineage>
        <taxon>Bacteria</taxon>
        <taxon>Bacillati</taxon>
        <taxon>Bacillota</taxon>
        <taxon>Erysipelotrichia</taxon>
        <taxon>Erysipelotrichales</taxon>
        <taxon>Erysipelotrichaceae</taxon>
        <taxon>Faecalicoccus</taxon>
    </lineage>
</organism>
<dbReference type="PANTHER" id="PTHR37937">
    <property type="entry name" value="CONJUGATIVE TRANSFER: DNA TRANSPORT"/>
    <property type="match status" value="1"/>
</dbReference>
<dbReference type="AlphaFoldDB" id="A0A7X9NHZ4"/>
<dbReference type="Pfam" id="PF02534">
    <property type="entry name" value="T4SS-DNA_transf"/>
    <property type="match status" value="2"/>
</dbReference>
<sequence length="532" mass="60800">MNPKKDNRILAKGVCMDKNPRISHKNNNVLVVGSPGTQKTLSYVLSNILNTYSESMVVVDVKGDLIKKTAGIMKGRGYDIQCLDFKNFKIGERYNPISFLEQDLDITKFASMIFHNRSFQGDPFWDDMAKVYLTICIQFLKERFPKSKQTMESVIELTKVDLDTGKNNLEAYMKELEYGHKLRYPDGRGIHNALNRFNIYELRNMEAFKDHPKLKEDYLSEHSVDFMDLIDIFDKQNYSVSSDGYVCILHWKDEFGQEQTIDPDSKALKLYKQFITVAPSEKTTASILATVTSRLNLYASSTLLDFMSTNEIDLSLIGKKKTVLYLIVDDLTSTYDPLIEIFLHQLFQSLVKEAETSPNHCLPVPVHLYLDDFATYSLPDMERLIASLRSRGIGMSLILQSETQLTSEYGMNAAKTIINACDTYLYFGGTDIDTARSIALRSNNDLKNVLELPYGMEYVFQRNEKAILTHVVPIDTAMLDSLSKNEVTNFNEHLKKGAFGQIQFQKFIDSICVEGFDEENDCFPDVDERMLN</sequence>
<gene>
    <name evidence="7" type="ORF">HF861_06960</name>
</gene>
<evidence type="ECO:0000256" key="6">
    <source>
        <dbReference type="ARBA" id="ARBA00023136"/>
    </source>
</evidence>
<protein>
    <submittedName>
        <fullName evidence="7">Type IV secretory system conjugative DNA transfer family protein</fullName>
    </submittedName>
</protein>
<proteinExistence type="inferred from homology"/>
<evidence type="ECO:0000256" key="1">
    <source>
        <dbReference type="ARBA" id="ARBA00004651"/>
    </source>
</evidence>
<dbReference type="InterPro" id="IPR051539">
    <property type="entry name" value="T4SS-coupling_protein"/>
</dbReference>
<keyword evidence="4" id="KW-0812">Transmembrane</keyword>
<dbReference type="CDD" id="cd01127">
    <property type="entry name" value="TrwB_TraG_TraD_VirD4"/>
    <property type="match status" value="1"/>
</dbReference>
<dbReference type="Gene3D" id="3.40.50.300">
    <property type="entry name" value="P-loop containing nucleotide triphosphate hydrolases"/>
    <property type="match status" value="1"/>
</dbReference>
<dbReference type="RefSeq" id="WP_168965516.1">
    <property type="nucleotide sequence ID" value="NZ_JABAFR010000014.1"/>
</dbReference>
<name>A0A7X9NHZ4_9FIRM</name>
<dbReference type="GO" id="GO:0005886">
    <property type="term" value="C:plasma membrane"/>
    <property type="evidence" value="ECO:0007669"/>
    <property type="project" value="UniProtKB-SubCell"/>
</dbReference>
<evidence type="ECO:0000256" key="5">
    <source>
        <dbReference type="ARBA" id="ARBA00022989"/>
    </source>
</evidence>
<dbReference type="SUPFAM" id="SSF52540">
    <property type="entry name" value="P-loop containing nucleoside triphosphate hydrolases"/>
    <property type="match status" value="1"/>
</dbReference>
<keyword evidence="3" id="KW-1003">Cell membrane</keyword>
<evidence type="ECO:0000256" key="4">
    <source>
        <dbReference type="ARBA" id="ARBA00022692"/>
    </source>
</evidence>
<reference evidence="7 8" key="1">
    <citation type="submission" date="2020-04" db="EMBL/GenBank/DDBJ databases">
        <authorList>
            <person name="Hitch T.C.A."/>
            <person name="Wylensek D."/>
            <person name="Clavel T."/>
        </authorList>
    </citation>
    <scope>NUCLEOTIDE SEQUENCE [LARGE SCALE GENOMIC DNA]</scope>
    <source>
        <strain evidence="7 8">BSM-383-APC-22F</strain>
    </source>
</reference>
<evidence type="ECO:0000256" key="3">
    <source>
        <dbReference type="ARBA" id="ARBA00022475"/>
    </source>
</evidence>
<comment type="similarity">
    <text evidence="2">Belongs to the VirD4/TraG family.</text>
</comment>